<protein>
    <submittedName>
        <fullName evidence="2">ABC transporter</fullName>
    </submittedName>
</protein>
<keyword evidence="3" id="KW-1185">Reference proteome</keyword>
<organism evidence="2 3">
    <name type="scientific">Croceibacterium soli</name>
    <dbReference type="NCBI Taxonomy" id="1739690"/>
    <lineage>
        <taxon>Bacteria</taxon>
        <taxon>Pseudomonadati</taxon>
        <taxon>Pseudomonadota</taxon>
        <taxon>Alphaproteobacteria</taxon>
        <taxon>Sphingomonadales</taxon>
        <taxon>Erythrobacteraceae</taxon>
        <taxon>Croceibacterium</taxon>
    </lineage>
</organism>
<comment type="caution">
    <text evidence="2">The sequence shown here is derived from an EMBL/GenBank/DDBJ whole genome shotgun (WGS) entry which is preliminary data.</text>
</comment>
<gene>
    <name evidence="2" type="ORF">GRI75_08530</name>
</gene>
<dbReference type="OrthoDB" id="7390937at2"/>
<name>A0A6I4UT86_9SPHN</name>
<proteinExistence type="predicted"/>
<feature type="chain" id="PRO_5026025954" evidence="1">
    <location>
        <begin position="26"/>
        <end position="256"/>
    </location>
</feature>
<sequence>MPSLHKAIKAALATALLFLGPPAVAQVEPQTQAQAQQPRAPLGLMGTIPIYWGEAEQFGDLIGGAAEAHWARAELEREYELRPIAYLDEAALAGLDRLLLAQPRPLSGEENVALDAWVRGGGQLLLFADPMMTGHSEFGLGDRRRPQDVVLLSPILNHWGLALQFADDQPLGTRVARDGDLAVPVNLPGQFTLAGDEGCALSAEGLLARCALGRGHATILADAAMLDLHEPSPLAGPALGRLAQLAFAGSGEIAGE</sequence>
<evidence type="ECO:0000313" key="3">
    <source>
        <dbReference type="Proteomes" id="UP000469159"/>
    </source>
</evidence>
<feature type="signal peptide" evidence="1">
    <location>
        <begin position="1"/>
        <end position="25"/>
    </location>
</feature>
<dbReference type="EMBL" id="WTYK01000004">
    <property type="protein sequence ID" value="MXP41686.1"/>
    <property type="molecule type" value="Genomic_DNA"/>
</dbReference>
<evidence type="ECO:0000256" key="1">
    <source>
        <dbReference type="SAM" id="SignalP"/>
    </source>
</evidence>
<evidence type="ECO:0000313" key="2">
    <source>
        <dbReference type="EMBL" id="MXP41686.1"/>
    </source>
</evidence>
<accession>A0A6I4UT86</accession>
<keyword evidence="1" id="KW-0732">Signal</keyword>
<dbReference type="RefSeq" id="WP_160746537.1">
    <property type="nucleotide sequence ID" value="NZ_WTYK01000004.1"/>
</dbReference>
<dbReference type="Proteomes" id="UP000469159">
    <property type="component" value="Unassembled WGS sequence"/>
</dbReference>
<reference evidence="2 3" key="1">
    <citation type="submission" date="2019-12" db="EMBL/GenBank/DDBJ databases">
        <title>Genomic-based taxomic classification of the family Erythrobacteraceae.</title>
        <authorList>
            <person name="Xu L."/>
        </authorList>
    </citation>
    <scope>NUCLEOTIDE SEQUENCE [LARGE SCALE GENOMIC DNA]</scope>
    <source>
        <strain evidence="2 3">MCCC 1K02066</strain>
    </source>
</reference>
<dbReference type="AlphaFoldDB" id="A0A6I4UT86"/>